<sequence>MMVRLFSPPLWESGGGEGRRCREVRRRHTCQAPALSPGPSPASGRREQTGGMAMP</sequence>
<evidence type="ECO:0000313" key="2">
    <source>
        <dbReference type="EMBL" id="SPC18310.1"/>
    </source>
</evidence>
<feature type="region of interest" description="Disordered" evidence="1">
    <location>
        <begin position="1"/>
        <end position="55"/>
    </location>
</feature>
<gene>
    <name evidence="2" type="ORF">CO2235_MP10437</name>
</gene>
<evidence type="ECO:0000256" key="1">
    <source>
        <dbReference type="SAM" id="MobiDB-lite"/>
    </source>
</evidence>
<feature type="compositionally biased region" description="Low complexity" evidence="1">
    <location>
        <begin position="32"/>
        <end position="43"/>
    </location>
</feature>
<organism evidence="2">
    <name type="scientific">Cupriavidus oxalaticus</name>
    <dbReference type="NCBI Taxonomy" id="96344"/>
    <lineage>
        <taxon>Bacteria</taxon>
        <taxon>Pseudomonadati</taxon>
        <taxon>Pseudomonadota</taxon>
        <taxon>Betaproteobacteria</taxon>
        <taxon>Burkholderiales</taxon>
        <taxon>Burkholderiaceae</taxon>
        <taxon>Cupriavidus</taxon>
    </lineage>
</organism>
<proteinExistence type="predicted"/>
<reference evidence="2" key="1">
    <citation type="submission" date="2018-01" db="EMBL/GenBank/DDBJ databases">
        <authorList>
            <person name="Clerissi C."/>
        </authorList>
    </citation>
    <scope>NUCLEOTIDE SEQUENCE</scope>
    <source>
        <strain evidence="2">Cupriavidus oxalaticus LMG 2235</strain>
    </source>
</reference>
<dbReference type="Proteomes" id="UP000256862">
    <property type="component" value="Plasmid CO2235_mp"/>
</dbReference>
<comment type="caution">
    <text evidence="2">The sequence shown here is derived from an EMBL/GenBank/DDBJ whole genome shotgun (WGS) entry which is preliminary data.</text>
</comment>
<accession>A0A375GFZ8</accession>
<name>A0A375GFZ8_9BURK</name>
<protein>
    <submittedName>
        <fullName evidence="2">Uncharacterized protein</fullName>
    </submittedName>
</protein>
<dbReference type="AlphaFoldDB" id="A0A375GFZ8"/>
<dbReference type="EMBL" id="OGUS01000132">
    <property type="protein sequence ID" value="SPC18310.1"/>
    <property type="molecule type" value="Genomic_DNA"/>
</dbReference>